<dbReference type="EMBL" id="BKCP01005850">
    <property type="protein sequence ID" value="GER40409.1"/>
    <property type="molecule type" value="Genomic_DNA"/>
</dbReference>
<dbReference type="Proteomes" id="UP000325081">
    <property type="component" value="Unassembled WGS sequence"/>
</dbReference>
<dbReference type="GO" id="GO:0030246">
    <property type="term" value="F:carbohydrate binding"/>
    <property type="evidence" value="ECO:0007669"/>
    <property type="project" value="UniProtKB-KW"/>
</dbReference>
<gene>
    <name evidence="1" type="ORF">STAS_17079</name>
</gene>
<dbReference type="GO" id="GO:0016301">
    <property type="term" value="F:kinase activity"/>
    <property type="evidence" value="ECO:0007669"/>
    <property type="project" value="UniProtKB-KW"/>
</dbReference>
<keyword evidence="1" id="KW-0430">Lectin</keyword>
<accession>A0A5A7Q5A3</accession>
<keyword evidence="2" id="KW-1185">Reference proteome</keyword>
<organism evidence="1 2">
    <name type="scientific">Striga asiatica</name>
    <name type="common">Asiatic witchweed</name>
    <name type="synonym">Buchnera asiatica</name>
    <dbReference type="NCBI Taxonomy" id="4170"/>
    <lineage>
        <taxon>Eukaryota</taxon>
        <taxon>Viridiplantae</taxon>
        <taxon>Streptophyta</taxon>
        <taxon>Embryophyta</taxon>
        <taxon>Tracheophyta</taxon>
        <taxon>Spermatophyta</taxon>
        <taxon>Magnoliopsida</taxon>
        <taxon>eudicotyledons</taxon>
        <taxon>Gunneridae</taxon>
        <taxon>Pentapetalae</taxon>
        <taxon>asterids</taxon>
        <taxon>lamiids</taxon>
        <taxon>Lamiales</taxon>
        <taxon>Orobanchaceae</taxon>
        <taxon>Buchnereae</taxon>
        <taxon>Striga</taxon>
    </lineage>
</organism>
<sequence length="100" mass="11355">MKNEEAPIRTGYPPGTPDAHNCYWNRWPTHTFDSCKVAFACKLISPKQPECLHMLRLLYLSSHIKPSGKDLKISLASIDMFVNILLGNKLNINMNDDVLI</sequence>
<reference evidence="2" key="1">
    <citation type="journal article" date="2019" name="Curr. Biol.">
        <title>Genome Sequence of Striga asiatica Provides Insight into the Evolution of Plant Parasitism.</title>
        <authorList>
            <person name="Yoshida S."/>
            <person name="Kim S."/>
            <person name="Wafula E.K."/>
            <person name="Tanskanen J."/>
            <person name="Kim Y.M."/>
            <person name="Honaas L."/>
            <person name="Yang Z."/>
            <person name="Spallek T."/>
            <person name="Conn C.E."/>
            <person name="Ichihashi Y."/>
            <person name="Cheong K."/>
            <person name="Cui S."/>
            <person name="Der J.P."/>
            <person name="Gundlach H."/>
            <person name="Jiao Y."/>
            <person name="Hori C."/>
            <person name="Ishida J.K."/>
            <person name="Kasahara H."/>
            <person name="Kiba T."/>
            <person name="Kim M.S."/>
            <person name="Koo N."/>
            <person name="Laohavisit A."/>
            <person name="Lee Y.H."/>
            <person name="Lumba S."/>
            <person name="McCourt P."/>
            <person name="Mortimer J.C."/>
            <person name="Mutuku J.M."/>
            <person name="Nomura T."/>
            <person name="Sasaki-Sekimoto Y."/>
            <person name="Seto Y."/>
            <person name="Wang Y."/>
            <person name="Wakatake T."/>
            <person name="Sakakibara H."/>
            <person name="Demura T."/>
            <person name="Yamaguchi S."/>
            <person name="Yoneyama K."/>
            <person name="Manabe R.I."/>
            <person name="Nelson D.C."/>
            <person name="Schulman A.H."/>
            <person name="Timko M.P."/>
            <person name="dePamphilis C.W."/>
            <person name="Choi D."/>
            <person name="Shirasu K."/>
        </authorList>
    </citation>
    <scope>NUCLEOTIDE SEQUENCE [LARGE SCALE GENOMIC DNA]</scope>
    <source>
        <strain evidence="2">cv. UVA1</strain>
    </source>
</reference>
<keyword evidence="1" id="KW-0418">Kinase</keyword>
<evidence type="ECO:0000313" key="2">
    <source>
        <dbReference type="Proteomes" id="UP000325081"/>
    </source>
</evidence>
<keyword evidence="1" id="KW-0808">Transferase</keyword>
<evidence type="ECO:0000313" key="1">
    <source>
        <dbReference type="EMBL" id="GER40409.1"/>
    </source>
</evidence>
<feature type="non-terminal residue" evidence="1">
    <location>
        <position position="100"/>
    </location>
</feature>
<name>A0A5A7Q5A3_STRAF</name>
<comment type="caution">
    <text evidence="1">The sequence shown here is derived from an EMBL/GenBank/DDBJ whole genome shotgun (WGS) entry which is preliminary data.</text>
</comment>
<dbReference type="AlphaFoldDB" id="A0A5A7Q5A3"/>
<protein>
    <submittedName>
        <fullName evidence="1">S-locus lectin protein kinase family protein</fullName>
    </submittedName>
</protein>
<proteinExistence type="predicted"/>